<evidence type="ECO:0000256" key="3">
    <source>
        <dbReference type="ARBA" id="ARBA00022729"/>
    </source>
</evidence>
<feature type="domain" description="SsuA/THI5-like" evidence="4">
    <location>
        <begin position="40"/>
        <end position="191"/>
    </location>
</feature>
<organism evidence="5 6">
    <name type="scientific">Halomonas shengliensis</name>
    <dbReference type="NCBI Taxonomy" id="419597"/>
    <lineage>
        <taxon>Bacteria</taxon>
        <taxon>Pseudomonadati</taxon>
        <taxon>Pseudomonadota</taxon>
        <taxon>Gammaproteobacteria</taxon>
        <taxon>Oceanospirillales</taxon>
        <taxon>Halomonadaceae</taxon>
        <taxon>Halomonas</taxon>
    </lineage>
</organism>
<evidence type="ECO:0000256" key="1">
    <source>
        <dbReference type="ARBA" id="ARBA00004418"/>
    </source>
</evidence>
<sequence>MHRRDVLSLLGCLMAAPAGLVGCRPNRAMTIGLHPWPGYEPLYLAQAFGWVPSSVRLVEGRNAGDSLRGLEDGSLDGAALTLDELIKVRAAGLPLQAVLVFNDSVGADQVMAREPIATLGDLEGARIAVEQTAVGSLVLAKLLEAATLSPAEVTLVDIPPDRQVAAWQQGEIDVAVTYEPTASRLARLGAGLLYDSSEFPELILDVLAVREDRLSWRDGPLTALVASHFRGLSHLRMFREDAFRRIGAWRGLSFEEVRASYAGMELPNVATNHRYLAPEGGVTKAAEKLVDIMRTWSLLEGPVSLEGLVRSDFLPTRAVMP</sequence>
<reference evidence="6" key="1">
    <citation type="submission" date="2016-10" db="EMBL/GenBank/DDBJ databases">
        <authorList>
            <person name="Varghese N."/>
            <person name="Submissions S."/>
        </authorList>
    </citation>
    <scope>NUCLEOTIDE SEQUENCE [LARGE SCALE GENOMIC DNA]</scope>
    <source>
        <strain evidence="6">CGMCC 1.6444</strain>
    </source>
</reference>
<proteinExistence type="inferred from homology"/>
<dbReference type="PANTHER" id="PTHR30024:SF47">
    <property type="entry name" value="TAURINE-BINDING PERIPLASMIC PROTEIN"/>
    <property type="match status" value="1"/>
</dbReference>
<name>A0A1H0ETG3_9GAMM</name>
<accession>A0A1H0ETG3</accession>
<dbReference type="Pfam" id="PF09084">
    <property type="entry name" value="NMT1"/>
    <property type="match status" value="1"/>
</dbReference>
<dbReference type="EMBL" id="FNIV01000002">
    <property type="protein sequence ID" value="SDN85674.1"/>
    <property type="molecule type" value="Genomic_DNA"/>
</dbReference>
<dbReference type="AlphaFoldDB" id="A0A1H0ETG3"/>
<comment type="subcellular location">
    <subcellularLocation>
        <location evidence="1">Periplasm</location>
    </subcellularLocation>
</comment>
<evidence type="ECO:0000313" key="5">
    <source>
        <dbReference type="EMBL" id="SDN85674.1"/>
    </source>
</evidence>
<comment type="similarity">
    <text evidence="2">Belongs to the bacterial solute-binding protein SsuA/TauA family.</text>
</comment>
<dbReference type="SUPFAM" id="SSF53850">
    <property type="entry name" value="Periplasmic binding protein-like II"/>
    <property type="match status" value="1"/>
</dbReference>
<evidence type="ECO:0000256" key="2">
    <source>
        <dbReference type="ARBA" id="ARBA00010742"/>
    </source>
</evidence>
<dbReference type="OrthoDB" id="5292144at2"/>
<dbReference type="GO" id="GO:0042597">
    <property type="term" value="C:periplasmic space"/>
    <property type="evidence" value="ECO:0007669"/>
    <property type="project" value="UniProtKB-SubCell"/>
</dbReference>
<gene>
    <name evidence="5" type="ORF">SAMN04487957_102194</name>
</gene>
<dbReference type="PANTHER" id="PTHR30024">
    <property type="entry name" value="ALIPHATIC SULFONATES-BINDING PROTEIN-RELATED"/>
    <property type="match status" value="1"/>
</dbReference>
<protein>
    <submittedName>
        <fullName evidence="5">NitT/TauT family transport system substrate-binding protein</fullName>
    </submittedName>
</protein>
<dbReference type="Proteomes" id="UP000199075">
    <property type="component" value="Unassembled WGS sequence"/>
</dbReference>
<keyword evidence="6" id="KW-1185">Reference proteome</keyword>
<keyword evidence="3" id="KW-0732">Signal</keyword>
<evidence type="ECO:0000259" key="4">
    <source>
        <dbReference type="Pfam" id="PF09084"/>
    </source>
</evidence>
<dbReference type="STRING" id="419597.SAMN04487957_102194"/>
<dbReference type="PROSITE" id="PS51257">
    <property type="entry name" value="PROKAR_LIPOPROTEIN"/>
    <property type="match status" value="1"/>
</dbReference>
<dbReference type="Gene3D" id="3.40.190.10">
    <property type="entry name" value="Periplasmic binding protein-like II"/>
    <property type="match status" value="2"/>
</dbReference>
<evidence type="ECO:0000313" key="6">
    <source>
        <dbReference type="Proteomes" id="UP000199075"/>
    </source>
</evidence>
<dbReference type="InterPro" id="IPR015168">
    <property type="entry name" value="SsuA/THI5"/>
</dbReference>